<keyword evidence="2" id="KW-0472">Membrane</keyword>
<sequence>MREQLTRPRSSRRLHPPPSLPSNTITYRGRPLGPVDLRNDTSSRNFSMLMGWCYISLAWTVTMSWSRAVIRWISFSFSRYLSLPYYIYASTTRHRGFVPINNPFSTYSRLCQNTPLQHGNHG</sequence>
<protein>
    <submittedName>
        <fullName evidence="3">Uncharacterized protein</fullName>
    </submittedName>
</protein>
<feature type="region of interest" description="Disordered" evidence="1">
    <location>
        <begin position="1"/>
        <end position="32"/>
    </location>
</feature>
<organism evidence="3 4">
    <name type="scientific">Calocera cornea HHB12733</name>
    <dbReference type="NCBI Taxonomy" id="1353952"/>
    <lineage>
        <taxon>Eukaryota</taxon>
        <taxon>Fungi</taxon>
        <taxon>Dikarya</taxon>
        <taxon>Basidiomycota</taxon>
        <taxon>Agaricomycotina</taxon>
        <taxon>Dacrymycetes</taxon>
        <taxon>Dacrymycetales</taxon>
        <taxon>Dacrymycetaceae</taxon>
        <taxon>Calocera</taxon>
    </lineage>
</organism>
<keyword evidence="4" id="KW-1185">Reference proteome</keyword>
<gene>
    <name evidence="3" type="ORF">CALCODRAFT_254643</name>
</gene>
<accession>A0A165GML7</accession>
<dbReference type="AlphaFoldDB" id="A0A165GML7"/>
<evidence type="ECO:0000256" key="2">
    <source>
        <dbReference type="SAM" id="Phobius"/>
    </source>
</evidence>
<dbReference type="EMBL" id="KV423953">
    <property type="protein sequence ID" value="KZT58256.1"/>
    <property type="molecule type" value="Genomic_DNA"/>
</dbReference>
<proteinExistence type="predicted"/>
<reference evidence="3 4" key="1">
    <citation type="journal article" date="2016" name="Mol. Biol. Evol.">
        <title>Comparative Genomics of Early-Diverging Mushroom-Forming Fungi Provides Insights into the Origins of Lignocellulose Decay Capabilities.</title>
        <authorList>
            <person name="Nagy L.G."/>
            <person name="Riley R."/>
            <person name="Tritt A."/>
            <person name="Adam C."/>
            <person name="Daum C."/>
            <person name="Floudas D."/>
            <person name="Sun H."/>
            <person name="Yadav J.S."/>
            <person name="Pangilinan J."/>
            <person name="Larsson K.H."/>
            <person name="Matsuura K."/>
            <person name="Barry K."/>
            <person name="Labutti K."/>
            <person name="Kuo R."/>
            <person name="Ohm R.A."/>
            <person name="Bhattacharya S.S."/>
            <person name="Shirouzu T."/>
            <person name="Yoshinaga Y."/>
            <person name="Martin F.M."/>
            <person name="Grigoriev I.V."/>
            <person name="Hibbett D.S."/>
        </authorList>
    </citation>
    <scope>NUCLEOTIDE SEQUENCE [LARGE SCALE GENOMIC DNA]</scope>
    <source>
        <strain evidence="3 4">HHB12733</strain>
    </source>
</reference>
<keyword evidence="2" id="KW-0812">Transmembrane</keyword>
<dbReference type="Proteomes" id="UP000076842">
    <property type="component" value="Unassembled WGS sequence"/>
</dbReference>
<name>A0A165GML7_9BASI</name>
<feature type="transmembrane region" description="Helical" evidence="2">
    <location>
        <begin position="46"/>
        <end position="63"/>
    </location>
</feature>
<evidence type="ECO:0000313" key="3">
    <source>
        <dbReference type="EMBL" id="KZT58256.1"/>
    </source>
</evidence>
<keyword evidence="2" id="KW-1133">Transmembrane helix</keyword>
<evidence type="ECO:0000256" key="1">
    <source>
        <dbReference type="SAM" id="MobiDB-lite"/>
    </source>
</evidence>
<evidence type="ECO:0000313" key="4">
    <source>
        <dbReference type="Proteomes" id="UP000076842"/>
    </source>
</evidence>
<dbReference type="InParanoid" id="A0A165GML7"/>